<dbReference type="GO" id="GO:0005524">
    <property type="term" value="F:ATP binding"/>
    <property type="evidence" value="ECO:0007669"/>
    <property type="project" value="InterPro"/>
</dbReference>
<evidence type="ECO:0000256" key="1">
    <source>
        <dbReference type="ARBA" id="ARBA00009670"/>
    </source>
</evidence>
<dbReference type="PANTHER" id="PTHR10566:SF113">
    <property type="entry name" value="PROTEIN ACTIVITY OF BC1 COMPLEX KINASE 7, CHLOROPLASTIC"/>
    <property type="match status" value="1"/>
</dbReference>
<gene>
    <name evidence="5" type="ORF">FVE85_2044</name>
</gene>
<proteinExistence type="inferred from homology"/>
<keyword evidence="3" id="KW-0472">Membrane</keyword>
<evidence type="ECO:0000313" key="6">
    <source>
        <dbReference type="Proteomes" id="UP000324585"/>
    </source>
</evidence>
<dbReference type="PANTHER" id="PTHR10566">
    <property type="entry name" value="CHAPERONE-ACTIVITY OF BC1 COMPLEX CABC1 -RELATED"/>
    <property type="match status" value="1"/>
</dbReference>
<evidence type="ECO:0000313" key="5">
    <source>
        <dbReference type="EMBL" id="KAA8495889.1"/>
    </source>
</evidence>
<dbReference type="EMBL" id="VRMN01000003">
    <property type="protein sequence ID" value="KAA8495889.1"/>
    <property type="molecule type" value="Genomic_DNA"/>
</dbReference>
<dbReference type="CDD" id="cd05121">
    <property type="entry name" value="ABC1_ADCK3-like"/>
    <property type="match status" value="1"/>
</dbReference>
<name>A0A5J4YWE8_PORPP</name>
<reference evidence="6" key="1">
    <citation type="journal article" date="2019" name="Nat. Commun.">
        <title>Expansion of phycobilisome linker gene families in mesophilic red algae.</title>
        <authorList>
            <person name="Lee J."/>
            <person name="Kim D."/>
            <person name="Bhattacharya D."/>
            <person name="Yoon H.S."/>
        </authorList>
    </citation>
    <scope>NUCLEOTIDE SEQUENCE [LARGE SCALE GENOMIC DNA]</scope>
    <source>
        <strain evidence="6">CCMP 1328</strain>
    </source>
</reference>
<dbReference type="InterPro" id="IPR050154">
    <property type="entry name" value="UbiB_kinase"/>
</dbReference>
<evidence type="ECO:0000256" key="2">
    <source>
        <dbReference type="SAM" id="MobiDB-lite"/>
    </source>
</evidence>
<comment type="similarity">
    <text evidence="1">Belongs to the protein kinase superfamily. ADCK protein kinase family.</text>
</comment>
<feature type="compositionally biased region" description="Low complexity" evidence="2">
    <location>
        <begin position="106"/>
        <end position="123"/>
    </location>
</feature>
<dbReference type="Proteomes" id="UP000324585">
    <property type="component" value="Unassembled WGS sequence"/>
</dbReference>
<feature type="compositionally biased region" description="Low complexity" evidence="2">
    <location>
        <begin position="65"/>
        <end position="82"/>
    </location>
</feature>
<sequence>MELAYHCATPVTLAGGGSRSEDRMGASAKLRSMRSTRRASVLRSSFAAALRFKHRRAESRTSTCSPLLATASPSSSSSSSASSWNDIELESVLKARSMAKSGNARPSSSSSSSLPSSVSASASGNGTVKAEHEASDGVQAAAPVTDWNPSDFAETRGGLEQDSATGFSISSDALSASAVASSITTPVPSMPRKAIPVRRAQEPPSPNPMGSPDLAGRASSNGVPPQLELSNASDEMEKGWSKRGTSLAWVRALEVWGFFLKFLFAELKLRKKTVEERAKAREILSVTLRKGLLALGPTFIKVGQLLSTRVDIIPEQYVKELCLLQDRVPGFSAERARSIIVNDLGVEADELFDSFDSQPIAAASLGQVHRAVYRGREVVVKIQRAGLKELFDMDLKNLKLLAVLLDKIDPKTDGADRNWVGIYDESAKLLYQEIDYELEAENAKRFAYNFRDIEWVKVPEVFEEASAARVLTLEYCPGVKTSDVEGIKRLGLDPVKIAARSGESYLNQLLRHGFFHCDPHPGNVAVDSTAGGRLVYYDFGMMAELEPRVKRGLVELVFGVFEGSSKEVCDALEKMGVLRPNVDRVSVEKVGRFFLDAFRSVSVMPKMSNDPAKQKAIVAEKMTSRLSTIGSDLLTLTDDAPFRFPATFTFVFRAFTTLEGIGKTLDPSYDLTRIAQPYLKDLLDLKDGSAFVSIAKSWQKRLGWRWEDIKSLVQAPRRVAYVSQTLEKMEQGDLKVRVRALENEQSFKRVTALLEVLGTALITSLFLNAALMFSVSSGTATLVTSASSGAVAQRFTRCAKLMWILAFLTGARTLISIFKVAGIDKKQKRFSGNT</sequence>
<dbReference type="InterPro" id="IPR011009">
    <property type="entry name" value="Kinase-like_dom_sf"/>
</dbReference>
<dbReference type="InterPro" id="IPR004147">
    <property type="entry name" value="ABC1_dom"/>
</dbReference>
<evidence type="ECO:0000256" key="3">
    <source>
        <dbReference type="SAM" id="Phobius"/>
    </source>
</evidence>
<dbReference type="GO" id="GO:0004672">
    <property type="term" value="F:protein kinase activity"/>
    <property type="evidence" value="ECO:0007669"/>
    <property type="project" value="InterPro"/>
</dbReference>
<organism evidence="5 6">
    <name type="scientific">Porphyridium purpureum</name>
    <name type="common">Red alga</name>
    <name type="synonym">Porphyridium cruentum</name>
    <dbReference type="NCBI Taxonomy" id="35688"/>
    <lineage>
        <taxon>Eukaryota</taxon>
        <taxon>Rhodophyta</taxon>
        <taxon>Bangiophyceae</taxon>
        <taxon>Porphyridiales</taxon>
        <taxon>Porphyridiaceae</taxon>
        <taxon>Porphyridium</taxon>
    </lineage>
</organism>
<feature type="region of interest" description="Disordered" evidence="2">
    <location>
        <begin position="12"/>
        <end position="36"/>
    </location>
</feature>
<evidence type="ECO:0000259" key="4">
    <source>
        <dbReference type="PROSITE" id="PS50011"/>
    </source>
</evidence>
<feature type="domain" description="Protein kinase" evidence="4">
    <location>
        <begin position="354"/>
        <end position="692"/>
    </location>
</feature>
<feature type="region of interest" description="Disordered" evidence="2">
    <location>
        <begin position="197"/>
        <end position="235"/>
    </location>
</feature>
<dbReference type="OMA" id="WVAIFDE"/>
<keyword evidence="3" id="KW-0812">Transmembrane</keyword>
<feature type="transmembrane region" description="Helical" evidence="3">
    <location>
        <begin position="801"/>
        <end position="821"/>
    </location>
</feature>
<protein>
    <recommendedName>
        <fullName evidence="4">Protein kinase domain-containing protein</fullName>
    </recommendedName>
</protein>
<dbReference type="InterPro" id="IPR000719">
    <property type="entry name" value="Prot_kinase_dom"/>
</dbReference>
<dbReference type="SUPFAM" id="SSF56112">
    <property type="entry name" value="Protein kinase-like (PK-like)"/>
    <property type="match status" value="1"/>
</dbReference>
<comment type="caution">
    <text evidence="5">The sequence shown here is derived from an EMBL/GenBank/DDBJ whole genome shotgun (WGS) entry which is preliminary data.</text>
</comment>
<dbReference type="AlphaFoldDB" id="A0A5J4YWE8"/>
<dbReference type="PROSITE" id="PS50011">
    <property type="entry name" value="PROTEIN_KINASE_DOM"/>
    <property type="match status" value="1"/>
</dbReference>
<feature type="compositionally biased region" description="Polar residues" evidence="2">
    <location>
        <begin position="218"/>
        <end position="233"/>
    </location>
</feature>
<feature type="region of interest" description="Disordered" evidence="2">
    <location>
        <begin position="61"/>
        <end position="82"/>
    </location>
</feature>
<keyword evidence="6" id="KW-1185">Reference proteome</keyword>
<accession>A0A5J4YWE8</accession>
<dbReference type="Pfam" id="PF03109">
    <property type="entry name" value="ABC1"/>
    <property type="match status" value="1"/>
</dbReference>
<feature type="region of interest" description="Disordered" evidence="2">
    <location>
        <begin position="97"/>
        <end position="158"/>
    </location>
</feature>
<dbReference type="OrthoDB" id="427480at2759"/>
<keyword evidence="3" id="KW-1133">Transmembrane helix</keyword>